<evidence type="ECO:0000313" key="4">
    <source>
        <dbReference type="Proteomes" id="UP000005240"/>
    </source>
</evidence>
<reference evidence="2" key="1">
    <citation type="submission" date="2009-11" db="EMBL/GenBank/DDBJ databases">
        <authorList>
            <consortium name="The Broad Institute Genome Sequencing Platform"/>
            <person name="Ward D."/>
            <person name="Feldgarden M."/>
            <person name="Earl A."/>
            <person name="Young S.K."/>
            <person name="Zeng Q."/>
            <person name="Koehrsen M."/>
            <person name="Alvarado L."/>
            <person name="Berlin A."/>
            <person name="Bochicchio J."/>
            <person name="Borenstein D."/>
            <person name="Chapman S.B."/>
            <person name="Chen Z."/>
            <person name="Engels R."/>
            <person name="Freedman E."/>
            <person name="Gellesch M."/>
            <person name="Goldberg J."/>
            <person name="Griggs A."/>
            <person name="Gujja S."/>
            <person name="Heilman E."/>
            <person name="Heiman D."/>
            <person name="Hepburn T."/>
            <person name="Howarth C."/>
            <person name="Jen D."/>
            <person name="Larson L."/>
            <person name="Lewis B."/>
            <person name="Mehta T."/>
            <person name="Park D."/>
            <person name="Pearson M."/>
            <person name="Roberts A."/>
            <person name="Saif S."/>
            <person name="Shea T."/>
            <person name="Shenoy N."/>
            <person name="Sisk P."/>
            <person name="Stolte C."/>
            <person name="Sykes S."/>
            <person name="Thomson T."/>
            <person name="Walk T."/>
            <person name="White J."/>
            <person name="Yandava C."/>
            <person name="Izard J."/>
            <person name="Baranova O.V."/>
            <person name="Blanton J.M."/>
            <person name="Tanner A.C."/>
            <person name="Dewhirst F.E."/>
            <person name="Haas B."/>
            <person name="Nusbaum C."/>
            <person name="Birren B."/>
        </authorList>
    </citation>
    <scope>NUCLEOTIDE SEQUENCE [LARGE SCALE GENOMIC DNA]</scope>
    <source>
        <strain evidence="2">1-1 BBBD Race 1</strain>
    </source>
</reference>
<reference evidence="2" key="2">
    <citation type="submission" date="2016-05" db="EMBL/GenBank/DDBJ databases">
        <title>Comparative analysis highlights variable genome content of wheat rusts and divergence of the mating loci.</title>
        <authorList>
            <person name="Cuomo C.A."/>
            <person name="Bakkeren G."/>
            <person name="Szabo L."/>
            <person name="Khalil H."/>
            <person name="Joly D."/>
            <person name="Goldberg J."/>
            <person name="Young S."/>
            <person name="Zeng Q."/>
            <person name="Fellers J."/>
        </authorList>
    </citation>
    <scope>NUCLEOTIDE SEQUENCE [LARGE SCALE GENOMIC DNA]</scope>
    <source>
        <strain evidence="2">1-1 BBBD Race 1</strain>
    </source>
</reference>
<dbReference type="EMBL" id="ADAS02001066">
    <property type="protein sequence ID" value="OAV86500.1"/>
    <property type="molecule type" value="Genomic_DNA"/>
</dbReference>
<feature type="region of interest" description="Disordered" evidence="1">
    <location>
        <begin position="39"/>
        <end position="73"/>
    </location>
</feature>
<dbReference type="EnsemblFungi" id="PTTG_01870-t43_1">
    <property type="protein sequence ID" value="PTTG_01870-t43_1-p1"/>
    <property type="gene ID" value="PTTG_01870"/>
</dbReference>
<proteinExistence type="predicted"/>
<evidence type="ECO:0000256" key="1">
    <source>
        <dbReference type="SAM" id="MobiDB-lite"/>
    </source>
</evidence>
<keyword evidence="4" id="KW-1185">Reference proteome</keyword>
<evidence type="ECO:0000313" key="2">
    <source>
        <dbReference type="EMBL" id="OAV86500.1"/>
    </source>
</evidence>
<dbReference type="Proteomes" id="UP000005240">
    <property type="component" value="Unassembled WGS sequence"/>
</dbReference>
<gene>
    <name evidence="2" type="ORF">PTTG_01870</name>
</gene>
<sequence length="115" mass="12304">MSTCQSNTDPLIPLQDPEKLAWEIRRCACLEAALATPTSISVPLPGIPNPNSMQNSPNQQGSTNDPEQQADMSNNNLIQAILVLQQNTAKQLLAAQEAAQVAQAQAWADLKAVQA</sequence>
<reference evidence="3 4" key="3">
    <citation type="journal article" date="2017" name="G3 (Bethesda)">
        <title>Comparative analysis highlights variable genome content of wheat rusts and divergence of the mating loci.</title>
        <authorList>
            <person name="Cuomo C.A."/>
            <person name="Bakkeren G."/>
            <person name="Khalil H.B."/>
            <person name="Panwar V."/>
            <person name="Joly D."/>
            <person name="Linning R."/>
            <person name="Sakthikumar S."/>
            <person name="Song X."/>
            <person name="Adiconis X."/>
            <person name="Fan L."/>
            <person name="Goldberg J.M."/>
            <person name="Levin J.Z."/>
            <person name="Young S."/>
            <person name="Zeng Q."/>
            <person name="Anikster Y."/>
            <person name="Bruce M."/>
            <person name="Wang M."/>
            <person name="Yin C."/>
            <person name="McCallum B."/>
            <person name="Szabo L.J."/>
            <person name="Hulbert S."/>
            <person name="Chen X."/>
            <person name="Fellers J.P."/>
        </authorList>
    </citation>
    <scope>NUCLEOTIDE SEQUENCE</scope>
    <source>
        <strain evidence="4">Isolate 1-1 / race 1 (BBBD)</strain>
        <strain evidence="3">isolate 1-1 / race 1 (BBBD)</strain>
    </source>
</reference>
<reference evidence="3" key="4">
    <citation type="submission" date="2025-05" db="UniProtKB">
        <authorList>
            <consortium name="EnsemblFungi"/>
        </authorList>
    </citation>
    <scope>IDENTIFICATION</scope>
    <source>
        <strain evidence="3">isolate 1-1 / race 1 (BBBD)</strain>
    </source>
</reference>
<name>A0A0C4EM81_PUCT1</name>
<protein>
    <submittedName>
        <fullName evidence="2 3">Uncharacterized protein</fullName>
    </submittedName>
</protein>
<evidence type="ECO:0000313" key="3">
    <source>
        <dbReference type="EnsemblFungi" id="PTTG_01870-t43_1-p1"/>
    </source>
</evidence>
<accession>A0A0C4EM81</accession>
<dbReference type="AlphaFoldDB" id="A0A0C4EM81"/>
<feature type="compositionally biased region" description="Low complexity" evidence="1">
    <location>
        <begin position="49"/>
        <end position="62"/>
    </location>
</feature>
<feature type="compositionally biased region" description="Polar residues" evidence="1">
    <location>
        <begin position="63"/>
        <end position="73"/>
    </location>
</feature>
<organism evidence="2">
    <name type="scientific">Puccinia triticina (isolate 1-1 / race 1 (BBBD))</name>
    <name type="common">Brown leaf rust fungus</name>
    <dbReference type="NCBI Taxonomy" id="630390"/>
    <lineage>
        <taxon>Eukaryota</taxon>
        <taxon>Fungi</taxon>
        <taxon>Dikarya</taxon>
        <taxon>Basidiomycota</taxon>
        <taxon>Pucciniomycotina</taxon>
        <taxon>Pucciniomycetes</taxon>
        <taxon>Pucciniales</taxon>
        <taxon>Pucciniaceae</taxon>
        <taxon>Puccinia</taxon>
    </lineage>
</organism>
<dbReference type="VEuPathDB" id="FungiDB:PTTG_01870"/>